<evidence type="ECO:0000313" key="7">
    <source>
        <dbReference type="EMBL" id="CAA9492435.1"/>
    </source>
</evidence>
<reference evidence="7" key="1">
    <citation type="submission" date="2020-02" db="EMBL/GenBank/DDBJ databases">
        <authorList>
            <person name="Meier V. D."/>
        </authorList>
    </citation>
    <scope>NUCLEOTIDE SEQUENCE</scope>
    <source>
        <strain evidence="7">AVDCRST_MAG12</strain>
    </source>
</reference>
<evidence type="ECO:0000256" key="6">
    <source>
        <dbReference type="SAM" id="Phobius"/>
    </source>
</evidence>
<evidence type="ECO:0000256" key="2">
    <source>
        <dbReference type="ARBA" id="ARBA00022475"/>
    </source>
</evidence>
<keyword evidence="3 6" id="KW-0812">Transmembrane</keyword>
<evidence type="ECO:0000256" key="1">
    <source>
        <dbReference type="ARBA" id="ARBA00004651"/>
    </source>
</evidence>
<keyword evidence="4 6" id="KW-1133">Transmembrane helix</keyword>
<sequence>MQTENLLLFLAASAAIAVVPGSGMLYTVGRGVGQGRKAALVSVAGLNTGALVHAAFAALGISVLIQQSAVAFYAVKYAGAAYLVYLGVRILLDRSLLVSPEGGGRTAPGKLAAVFAQGVATDLLNPQVYLFFVSFLPQFVDPSSGGAAGQMLLLGFLFVLVN</sequence>
<feature type="transmembrane region" description="Helical" evidence="6">
    <location>
        <begin position="38"/>
        <end position="65"/>
    </location>
</feature>
<dbReference type="AlphaFoldDB" id="A0A6J4SIA1"/>
<comment type="subcellular location">
    <subcellularLocation>
        <location evidence="1">Cell membrane</location>
        <topology evidence="1">Multi-pass membrane protein</topology>
    </subcellularLocation>
</comment>
<dbReference type="EMBL" id="CADCVK010000330">
    <property type="protein sequence ID" value="CAA9492435.1"/>
    <property type="molecule type" value="Genomic_DNA"/>
</dbReference>
<keyword evidence="5 6" id="KW-0472">Membrane</keyword>
<dbReference type="PANTHER" id="PTHR30086:SF20">
    <property type="entry name" value="ARGININE EXPORTER PROTEIN ARGO-RELATED"/>
    <property type="match status" value="1"/>
</dbReference>
<proteinExistence type="predicted"/>
<evidence type="ECO:0000256" key="3">
    <source>
        <dbReference type="ARBA" id="ARBA00022692"/>
    </source>
</evidence>
<feature type="non-terminal residue" evidence="7">
    <location>
        <position position="162"/>
    </location>
</feature>
<feature type="transmembrane region" description="Helical" evidence="6">
    <location>
        <begin position="6"/>
        <end position="26"/>
    </location>
</feature>
<evidence type="ECO:0000256" key="5">
    <source>
        <dbReference type="ARBA" id="ARBA00023136"/>
    </source>
</evidence>
<dbReference type="InterPro" id="IPR001123">
    <property type="entry name" value="LeuE-type"/>
</dbReference>
<evidence type="ECO:0000256" key="4">
    <source>
        <dbReference type="ARBA" id="ARBA00022989"/>
    </source>
</evidence>
<accession>A0A6J4SIA1</accession>
<feature type="transmembrane region" description="Helical" evidence="6">
    <location>
        <begin position="144"/>
        <end position="161"/>
    </location>
</feature>
<dbReference type="PIRSF" id="PIRSF006324">
    <property type="entry name" value="LeuE"/>
    <property type="match status" value="1"/>
</dbReference>
<organism evidence="7">
    <name type="scientific">uncultured Rubrobacteraceae bacterium</name>
    <dbReference type="NCBI Taxonomy" id="349277"/>
    <lineage>
        <taxon>Bacteria</taxon>
        <taxon>Bacillati</taxon>
        <taxon>Actinomycetota</taxon>
        <taxon>Rubrobacteria</taxon>
        <taxon>Rubrobacterales</taxon>
        <taxon>Rubrobacteraceae</taxon>
        <taxon>environmental samples</taxon>
    </lineage>
</organism>
<dbReference type="GO" id="GO:0005886">
    <property type="term" value="C:plasma membrane"/>
    <property type="evidence" value="ECO:0007669"/>
    <property type="project" value="UniProtKB-SubCell"/>
</dbReference>
<keyword evidence="2" id="KW-1003">Cell membrane</keyword>
<protein>
    <recommendedName>
        <fullName evidence="8">RhtB family transporter</fullName>
    </recommendedName>
</protein>
<dbReference type="PANTHER" id="PTHR30086">
    <property type="entry name" value="ARGININE EXPORTER PROTEIN ARGO"/>
    <property type="match status" value="1"/>
</dbReference>
<gene>
    <name evidence="7" type="ORF">AVDCRST_MAG12-2172</name>
</gene>
<dbReference type="Pfam" id="PF01810">
    <property type="entry name" value="LysE"/>
    <property type="match status" value="1"/>
</dbReference>
<feature type="transmembrane region" description="Helical" evidence="6">
    <location>
        <begin position="71"/>
        <end position="92"/>
    </location>
</feature>
<dbReference type="GO" id="GO:0015171">
    <property type="term" value="F:amino acid transmembrane transporter activity"/>
    <property type="evidence" value="ECO:0007669"/>
    <property type="project" value="TreeGrafter"/>
</dbReference>
<evidence type="ECO:0008006" key="8">
    <source>
        <dbReference type="Google" id="ProtNLM"/>
    </source>
</evidence>
<name>A0A6J4SIA1_9ACTN</name>